<organism evidence="1 2">
    <name type="scientific">Trifolium pratense</name>
    <name type="common">Red clover</name>
    <dbReference type="NCBI Taxonomy" id="57577"/>
    <lineage>
        <taxon>Eukaryota</taxon>
        <taxon>Viridiplantae</taxon>
        <taxon>Streptophyta</taxon>
        <taxon>Embryophyta</taxon>
        <taxon>Tracheophyta</taxon>
        <taxon>Spermatophyta</taxon>
        <taxon>Magnoliopsida</taxon>
        <taxon>eudicotyledons</taxon>
        <taxon>Gunneridae</taxon>
        <taxon>Pentapetalae</taxon>
        <taxon>rosids</taxon>
        <taxon>fabids</taxon>
        <taxon>Fabales</taxon>
        <taxon>Fabaceae</taxon>
        <taxon>Papilionoideae</taxon>
        <taxon>50 kb inversion clade</taxon>
        <taxon>NPAAA clade</taxon>
        <taxon>Hologalegina</taxon>
        <taxon>IRL clade</taxon>
        <taxon>Trifolieae</taxon>
        <taxon>Trifolium</taxon>
    </lineage>
</organism>
<name>A0ACB0IBT0_TRIPR</name>
<sequence length="333" mass="36985">MAKLLSLLLLLFIIIITAEGTKSSYGVYEESNSVKLFVFGDSYADTGNYLSSASYQPPYGNTFPGKPSGRFSDGRIITDYVASFLKIESPAPYSLRNSSDLKYGINFAYGGTGVFDTLIDGPNMTTQIDTFEELIQQNLYTKTDLESSIALVSAAGNDYLKFLLENGNNTKDVGGLTTSMINQLSLNLRRIQSLGISKIAMELMAPMGCLPIVTELSSYEKCNDTVNMVAINHNQLLLQAVEQLKMEMGESIFFTLDLYNAFLSTIESMQKNHDGMNPLQPCCVEGIFCKSDVCDKPELTFFWDGLHPSQNGWYAVYQLVESSLPQLFEEKNR</sequence>
<keyword evidence="2" id="KW-1185">Reference proteome</keyword>
<reference evidence="1" key="1">
    <citation type="submission" date="2023-10" db="EMBL/GenBank/DDBJ databases">
        <authorList>
            <person name="Rodriguez Cubillos JULIANA M."/>
            <person name="De Vega J."/>
        </authorList>
    </citation>
    <scope>NUCLEOTIDE SEQUENCE</scope>
</reference>
<protein>
    <submittedName>
        <fullName evidence="1">Uncharacterized protein</fullName>
    </submittedName>
</protein>
<evidence type="ECO:0000313" key="1">
    <source>
        <dbReference type="EMBL" id="CAJ2629475.1"/>
    </source>
</evidence>
<evidence type="ECO:0000313" key="2">
    <source>
        <dbReference type="Proteomes" id="UP001177021"/>
    </source>
</evidence>
<accession>A0ACB0IBT0</accession>
<dbReference type="EMBL" id="CASHSV030000001">
    <property type="protein sequence ID" value="CAJ2629475.1"/>
    <property type="molecule type" value="Genomic_DNA"/>
</dbReference>
<gene>
    <name evidence="1" type="ORF">MILVUS5_LOCUS1450</name>
</gene>
<comment type="caution">
    <text evidence="1">The sequence shown here is derived from an EMBL/GenBank/DDBJ whole genome shotgun (WGS) entry which is preliminary data.</text>
</comment>
<dbReference type="Proteomes" id="UP001177021">
    <property type="component" value="Unassembled WGS sequence"/>
</dbReference>
<proteinExistence type="predicted"/>